<dbReference type="PATRIC" id="fig|545697.3.peg.1512"/>
<dbReference type="Proteomes" id="UP000010420">
    <property type="component" value="Unassembled WGS sequence"/>
</dbReference>
<feature type="compositionally biased region" description="Basic and acidic residues" evidence="1">
    <location>
        <begin position="262"/>
        <end position="273"/>
    </location>
</feature>
<evidence type="ECO:0008006" key="5">
    <source>
        <dbReference type="Google" id="ProtNLM"/>
    </source>
</evidence>
<organism evidence="3 4">
    <name type="scientific">Clostridium celatum DSM 1785</name>
    <dbReference type="NCBI Taxonomy" id="545697"/>
    <lineage>
        <taxon>Bacteria</taxon>
        <taxon>Bacillati</taxon>
        <taxon>Bacillota</taxon>
        <taxon>Clostridia</taxon>
        <taxon>Eubacteriales</taxon>
        <taxon>Clostridiaceae</taxon>
        <taxon>Clostridium</taxon>
    </lineage>
</organism>
<dbReference type="InterPro" id="IPR021683">
    <property type="entry name" value="DUF3267"/>
</dbReference>
<dbReference type="eggNOG" id="ENOG5030HBT">
    <property type="taxonomic scope" value="Bacteria"/>
</dbReference>
<feature type="region of interest" description="Disordered" evidence="1">
    <location>
        <begin position="262"/>
        <end position="292"/>
    </location>
</feature>
<feature type="transmembrane region" description="Helical" evidence="2">
    <location>
        <begin position="128"/>
        <end position="152"/>
    </location>
</feature>
<evidence type="ECO:0000313" key="3">
    <source>
        <dbReference type="EMBL" id="EKY27170.1"/>
    </source>
</evidence>
<keyword evidence="4" id="KW-1185">Reference proteome</keyword>
<accession>L1QHL4</accession>
<feature type="transmembrane region" description="Helical" evidence="2">
    <location>
        <begin position="65"/>
        <end position="83"/>
    </location>
</feature>
<feature type="transmembrane region" description="Helical" evidence="2">
    <location>
        <begin position="37"/>
        <end position="59"/>
    </location>
</feature>
<name>L1QHL4_9CLOT</name>
<dbReference type="Pfam" id="PF11667">
    <property type="entry name" value="DUF3267"/>
    <property type="match status" value="1"/>
</dbReference>
<dbReference type="HOGENOM" id="CLU_952188_0_0_9"/>
<comment type="caution">
    <text evidence="3">The sequence shown here is derived from an EMBL/GenBank/DDBJ whole genome shotgun (WGS) entry which is preliminary data.</text>
</comment>
<dbReference type="AlphaFoldDB" id="L1QHL4"/>
<keyword evidence="2" id="KW-1133">Transmembrane helix</keyword>
<evidence type="ECO:0000256" key="2">
    <source>
        <dbReference type="SAM" id="Phobius"/>
    </source>
</evidence>
<reference evidence="3 4" key="1">
    <citation type="submission" date="2012-05" db="EMBL/GenBank/DDBJ databases">
        <authorList>
            <person name="Weinstock G."/>
            <person name="Sodergren E."/>
            <person name="Lobos E.A."/>
            <person name="Fulton L."/>
            <person name="Fulton R."/>
            <person name="Courtney L."/>
            <person name="Fronick C."/>
            <person name="O'Laughlin M."/>
            <person name="Godfrey J."/>
            <person name="Wilson R.M."/>
            <person name="Miner T."/>
            <person name="Farmer C."/>
            <person name="Delehaunty K."/>
            <person name="Cordes M."/>
            <person name="Minx P."/>
            <person name="Tomlinson C."/>
            <person name="Chen J."/>
            <person name="Wollam A."/>
            <person name="Pepin K.H."/>
            <person name="Bhonagiri V."/>
            <person name="Zhang X."/>
            <person name="Suruliraj S."/>
            <person name="Warren W."/>
            <person name="Mitreva M."/>
            <person name="Mardis E.R."/>
            <person name="Wilson R.K."/>
        </authorList>
    </citation>
    <scope>NUCLEOTIDE SEQUENCE [LARGE SCALE GENOMIC DNA]</scope>
    <source>
        <strain evidence="3 4">DSM 1785</strain>
    </source>
</reference>
<dbReference type="OrthoDB" id="1938827at2"/>
<proteinExistence type="predicted"/>
<protein>
    <recommendedName>
        <fullName evidence="5">DUF3267 domain-containing protein</fullName>
    </recommendedName>
</protein>
<sequence>MKISIGHFFKNKYDFDNANIICPIEFFNRDKYLNLRLLVRIMFILFYGFGFGYSIYFNVSSVSELKIYLLSFAILYFLIFYLIQIPHEFIHSLFYKNPFKNKVNKLIFFNKNRLLTSELTEEINSFRLFLSLITPFLIFSLIPLIIISVIGFNLNLYALSFANAILSSEDLLNIILELISDTNNGCKSLFIIPNNYDYLLENTSSDIMEVTTDVNNTDINDVSNNEITLDNLIDTDFDIDQLELFDNSNNFNNIEDTLEFKSDDSPKDLKNDDFTNVVSEPPIDNTINSDIK</sequence>
<keyword evidence="2" id="KW-0472">Membrane</keyword>
<dbReference type="EMBL" id="AMEZ01000042">
    <property type="protein sequence ID" value="EKY27170.1"/>
    <property type="molecule type" value="Genomic_DNA"/>
</dbReference>
<evidence type="ECO:0000313" key="4">
    <source>
        <dbReference type="Proteomes" id="UP000010420"/>
    </source>
</evidence>
<keyword evidence="2" id="KW-0812">Transmembrane</keyword>
<gene>
    <name evidence="3" type="ORF">HMPREF0216_01535</name>
</gene>
<dbReference type="RefSeq" id="WP_005212927.1">
    <property type="nucleotide sequence ID" value="NZ_KB291634.1"/>
</dbReference>
<evidence type="ECO:0000256" key="1">
    <source>
        <dbReference type="SAM" id="MobiDB-lite"/>
    </source>
</evidence>
<dbReference type="STRING" id="545697.HMPREF0216_01535"/>